<proteinExistence type="predicted"/>
<feature type="transmembrane region" description="Helical" evidence="6">
    <location>
        <begin position="333"/>
        <end position="360"/>
    </location>
</feature>
<dbReference type="Gene3D" id="1.20.1640.10">
    <property type="entry name" value="Multidrug efflux transporter AcrB transmembrane domain"/>
    <property type="match status" value="1"/>
</dbReference>
<feature type="transmembrane region" description="Helical" evidence="6">
    <location>
        <begin position="304"/>
        <end position="327"/>
    </location>
</feature>
<keyword evidence="2 6" id="KW-0812">Transmembrane</keyword>
<accession>A0A7S3C128</accession>
<dbReference type="PANTHER" id="PTHR46022:SF1">
    <property type="entry name" value="PROTEIN PATCHED"/>
    <property type="match status" value="1"/>
</dbReference>
<feature type="transmembrane region" description="Helical" evidence="6">
    <location>
        <begin position="263"/>
        <end position="283"/>
    </location>
</feature>
<name>A0A7S3C128_9VIRI</name>
<feature type="transmembrane region" description="Helical" evidence="6">
    <location>
        <begin position="210"/>
        <end position="229"/>
    </location>
</feature>
<evidence type="ECO:0000256" key="2">
    <source>
        <dbReference type="ARBA" id="ARBA00022692"/>
    </source>
</evidence>
<dbReference type="EMBL" id="HBHY01020534">
    <property type="protein sequence ID" value="CAE0151174.1"/>
    <property type="molecule type" value="Transcribed_RNA"/>
</dbReference>
<dbReference type="SUPFAM" id="SSF82866">
    <property type="entry name" value="Multidrug efflux transporter AcrB transmembrane domain"/>
    <property type="match status" value="1"/>
</dbReference>
<feature type="transmembrane region" description="Helical" evidence="6">
    <location>
        <begin position="236"/>
        <end position="257"/>
    </location>
</feature>
<reference evidence="7" key="1">
    <citation type="submission" date="2021-01" db="EMBL/GenBank/DDBJ databases">
        <authorList>
            <person name="Corre E."/>
            <person name="Pelletier E."/>
            <person name="Niang G."/>
            <person name="Scheremetjew M."/>
            <person name="Finn R."/>
            <person name="Kale V."/>
            <person name="Holt S."/>
            <person name="Cochrane G."/>
            <person name="Meng A."/>
            <person name="Brown T."/>
            <person name="Cohen L."/>
        </authorList>
    </citation>
    <scope>NUCLEOTIDE SEQUENCE</scope>
    <source>
        <strain evidence="7">RCC927</strain>
    </source>
</reference>
<evidence type="ECO:0000256" key="3">
    <source>
        <dbReference type="ARBA" id="ARBA00022989"/>
    </source>
</evidence>
<dbReference type="AlphaFoldDB" id="A0A7S3C128"/>
<sequence>MENDEICHDEVYYYYDTWLEQRNACGGRTFPSAMTRRGGDGPETVATCRDFCEGGFARKSLSVDPAHACVYSEPSDHQGNAVPTCTCPYRPLPLTGTWYIPVGGRTESFVDHFMHTDIKGRISRAITKTQYEGINRTTFGAVTNYRILTFVNDLDSVAKRVEHIRSARSVADAQDINRPGLTDHDTKNAYPFDWILYGLNEQYLHSDDNALFAISISVVAGFVVMLPLIVHPAAAIIVTALLIAVEVELYGLLPYFGMKLNSVTIVNLISAIGIAVEFHTHLARAFMLAKGDRVTRVVAALREVGSPIVCGAVTDFLAVVAIAFSYYDYFVLYFFIQFTIIILVCAVNALVLLPVLLTWVGPPAFAGEQEPDCDPNENLPVEK</sequence>
<protein>
    <submittedName>
        <fullName evidence="7">Uncharacterized protein</fullName>
    </submittedName>
</protein>
<keyword evidence="5" id="KW-0325">Glycoprotein</keyword>
<evidence type="ECO:0000313" key="7">
    <source>
        <dbReference type="EMBL" id="CAE0151174.1"/>
    </source>
</evidence>
<comment type="subcellular location">
    <subcellularLocation>
        <location evidence="1">Membrane</location>
        <topology evidence="1">Multi-pass membrane protein</topology>
    </subcellularLocation>
</comment>
<evidence type="ECO:0000256" key="5">
    <source>
        <dbReference type="ARBA" id="ARBA00023180"/>
    </source>
</evidence>
<organism evidence="7">
    <name type="scientific">Prasinoderma singulare</name>
    <dbReference type="NCBI Taxonomy" id="676789"/>
    <lineage>
        <taxon>Eukaryota</taxon>
        <taxon>Viridiplantae</taxon>
        <taxon>Prasinodermophyta</taxon>
        <taxon>Prasinodermophyceae</taxon>
        <taxon>Prasinodermales</taxon>
        <taxon>Prasinodermaceae</taxon>
        <taxon>Prasinoderma</taxon>
    </lineage>
</organism>
<evidence type="ECO:0000256" key="4">
    <source>
        <dbReference type="ARBA" id="ARBA00023136"/>
    </source>
</evidence>
<dbReference type="GO" id="GO:0005886">
    <property type="term" value="C:plasma membrane"/>
    <property type="evidence" value="ECO:0007669"/>
    <property type="project" value="TreeGrafter"/>
</dbReference>
<evidence type="ECO:0000256" key="1">
    <source>
        <dbReference type="ARBA" id="ARBA00004141"/>
    </source>
</evidence>
<keyword evidence="4 6" id="KW-0472">Membrane</keyword>
<evidence type="ECO:0000256" key="6">
    <source>
        <dbReference type="SAM" id="Phobius"/>
    </source>
</evidence>
<dbReference type="PANTHER" id="PTHR46022">
    <property type="entry name" value="PROTEIN PATCHED"/>
    <property type="match status" value="1"/>
</dbReference>
<gene>
    <name evidence="7" type="ORF">PSIN1315_LOCUS13131</name>
</gene>
<keyword evidence="3 6" id="KW-1133">Transmembrane helix</keyword>